<dbReference type="SMART" id="SM00278">
    <property type="entry name" value="HhH1"/>
    <property type="match status" value="2"/>
</dbReference>
<keyword evidence="1" id="KW-0812">Transmembrane</keyword>
<evidence type="ECO:0000313" key="4">
    <source>
        <dbReference type="Proteomes" id="UP000051006"/>
    </source>
</evidence>
<dbReference type="Pfam" id="PF12836">
    <property type="entry name" value="HHH_3"/>
    <property type="match status" value="1"/>
</dbReference>
<dbReference type="GO" id="GO:0015628">
    <property type="term" value="P:protein secretion by the type II secretion system"/>
    <property type="evidence" value="ECO:0007669"/>
    <property type="project" value="TreeGrafter"/>
</dbReference>
<dbReference type="GO" id="GO:0006281">
    <property type="term" value="P:DNA repair"/>
    <property type="evidence" value="ECO:0007669"/>
    <property type="project" value="InterPro"/>
</dbReference>
<dbReference type="GO" id="GO:0003677">
    <property type="term" value="F:DNA binding"/>
    <property type="evidence" value="ECO:0007669"/>
    <property type="project" value="InterPro"/>
</dbReference>
<gene>
    <name evidence="3" type="ORF">IV57_GL001856</name>
</gene>
<dbReference type="GO" id="GO:0015627">
    <property type="term" value="C:type II protein secretion system complex"/>
    <property type="evidence" value="ECO:0007669"/>
    <property type="project" value="TreeGrafter"/>
</dbReference>
<dbReference type="STRING" id="993692.IV57_GL001856"/>
<name>A0A0R2LMG8_9LACO</name>
<protein>
    <submittedName>
        <fullName evidence="3">Competence protein CelA</fullName>
    </submittedName>
</protein>
<feature type="domain" description="Helix-hairpin-helix DNA-binding motif class 1" evidence="2">
    <location>
        <begin position="151"/>
        <end position="170"/>
    </location>
</feature>
<dbReference type="InterPro" id="IPR010994">
    <property type="entry name" value="RuvA_2-like"/>
</dbReference>
<dbReference type="NCBIfam" id="TIGR00426">
    <property type="entry name" value="competence protein ComEA helix-hairpin-helix repeat region"/>
    <property type="match status" value="1"/>
</dbReference>
<dbReference type="EMBL" id="JQCF01000004">
    <property type="protein sequence ID" value="KRO00205.1"/>
    <property type="molecule type" value="Genomic_DNA"/>
</dbReference>
<sequence>METILNYLKKNILSSLVILIVVVATSGYFLMHKTASTQPVKNELRTEIKPAKKVATKEKPAKANVLVVDIQGAVKKSGVYRVKNGAIVQEVLQMAGGLNSNADTKQINQAQRVTDQMQVYVPYQGEKVASTSNKTGNKESKLVNINSATVDDFKDVTGIGPKKAEKIIAFREKNGNFKELHDLTKVSGIGEKSLDTLKDQLTV</sequence>
<dbReference type="Proteomes" id="UP000051006">
    <property type="component" value="Unassembled WGS sequence"/>
</dbReference>
<dbReference type="PANTHER" id="PTHR21180:SF32">
    <property type="entry name" value="ENDONUCLEASE_EXONUCLEASE_PHOSPHATASE FAMILY DOMAIN-CONTAINING PROTEIN 1"/>
    <property type="match status" value="1"/>
</dbReference>
<dbReference type="InterPro" id="IPR003583">
    <property type="entry name" value="Hlx-hairpin-Hlx_DNA-bd_motif"/>
</dbReference>
<evidence type="ECO:0000313" key="3">
    <source>
        <dbReference type="EMBL" id="KRO00205.1"/>
    </source>
</evidence>
<dbReference type="InterPro" id="IPR019554">
    <property type="entry name" value="Soluble_ligand-bd"/>
</dbReference>
<dbReference type="RefSeq" id="WP_057880096.1">
    <property type="nucleotide sequence ID" value="NZ_JQCF01000004.1"/>
</dbReference>
<dbReference type="PATRIC" id="fig|993692.3.peg.1884"/>
<organism evidence="3 4">
    <name type="scientific">Companilactobacillus kimchiensis</name>
    <dbReference type="NCBI Taxonomy" id="993692"/>
    <lineage>
        <taxon>Bacteria</taxon>
        <taxon>Bacillati</taxon>
        <taxon>Bacillota</taxon>
        <taxon>Bacilli</taxon>
        <taxon>Lactobacillales</taxon>
        <taxon>Lactobacillaceae</taxon>
        <taxon>Companilactobacillus</taxon>
    </lineage>
</organism>
<evidence type="ECO:0000259" key="2">
    <source>
        <dbReference type="SMART" id="SM00278"/>
    </source>
</evidence>
<dbReference type="PANTHER" id="PTHR21180">
    <property type="entry name" value="ENDONUCLEASE/EXONUCLEASE/PHOSPHATASE FAMILY DOMAIN-CONTAINING PROTEIN 1"/>
    <property type="match status" value="1"/>
</dbReference>
<keyword evidence="1" id="KW-0472">Membrane</keyword>
<feature type="domain" description="Helix-hairpin-helix DNA-binding motif class 1" evidence="2">
    <location>
        <begin position="181"/>
        <end position="200"/>
    </location>
</feature>
<dbReference type="Gene3D" id="1.10.150.310">
    <property type="entry name" value="Tex RuvX-like domain-like"/>
    <property type="match status" value="1"/>
</dbReference>
<keyword evidence="4" id="KW-1185">Reference proteome</keyword>
<dbReference type="Pfam" id="PF10531">
    <property type="entry name" value="SLBB"/>
    <property type="match status" value="1"/>
</dbReference>
<dbReference type="AlphaFoldDB" id="A0A0R2LMG8"/>
<dbReference type="InterPro" id="IPR004509">
    <property type="entry name" value="Competence_ComEA_HhH"/>
</dbReference>
<reference evidence="3 4" key="1">
    <citation type="journal article" date="2015" name="Genome Announc.">
        <title>Expanding the biotechnology potential of lactobacilli through comparative genomics of 213 strains and associated genera.</title>
        <authorList>
            <person name="Sun Z."/>
            <person name="Harris H.M."/>
            <person name="McCann A."/>
            <person name="Guo C."/>
            <person name="Argimon S."/>
            <person name="Zhang W."/>
            <person name="Yang X."/>
            <person name="Jeffery I.B."/>
            <person name="Cooney J.C."/>
            <person name="Kagawa T.F."/>
            <person name="Liu W."/>
            <person name="Song Y."/>
            <person name="Salvetti E."/>
            <person name="Wrobel A."/>
            <person name="Rasinkangas P."/>
            <person name="Parkhill J."/>
            <person name="Rea M.C."/>
            <person name="O'Sullivan O."/>
            <person name="Ritari J."/>
            <person name="Douillard F.P."/>
            <person name="Paul Ross R."/>
            <person name="Yang R."/>
            <person name="Briner A.E."/>
            <person name="Felis G.E."/>
            <person name="de Vos W.M."/>
            <person name="Barrangou R."/>
            <person name="Klaenhammer T.R."/>
            <person name="Caufield P.W."/>
            <person name="Cui Y."/>
            <person name="Zhang H."/>
            <person name="O'Toole P.W."/>
        </authorList>
    </citation>
    <scope>NUCLEOTIDE SEQUENCE [LARGE SCALE GENOMIC DNA]</scope>
    <source>
        <strain evidence="3 4">DSM 24716</strain>
    </source>
</reference>
<evidence type="ECO:0000256" key="1">
    <source>
        <dbReference type="SAM" id="Phobius"/>
    </source>
</evidence>
<proteinExistence type="predicted"/>
<keyword evidence="1" id="KW-1133">Transmembrane helix</keyword>
<comment type="caution">
    <text evidence="3">The sequence shown here is derived from an EMBL/GenBank/DDBJ whole genome shotgun (WGS) entry which is preliminary data.</text>
</comment>
<dbReference type="InterPro" id="IPR051675">
    <property type="entry name" value="Endo/Exo/Phosphatase_dom_1"/>
</dbReference>
<dbReference type="OrthoDB" id="9790239at2"/>
<feature type="transmembrane region" description="Helical" evidence="1">
    <location>
        <begin position="12"/>
        <end position="31"/>
    </location>
</feature>
<dbReference type="Gene3D" id="3.10.560.10">
    <property type="entry name" value="Outer membrane lipoprotein wza domain like"/>
    <property type="match status" value="1"/>
</dbReference>
<dbReference type="SUPFAM" id="SSF47781">
    <property type="entry name" value="RuvA domain 2-like"/>
    <property type="match status" value="1"/>
</dbReference>
<accession>A0A0R2LMG8</accession>